<reference evidence="3" key="1">
    <citation type="journal article" date="2012" name="Science">
        <title>The Paleozoic origin of enzymatic lignin decomposition reconstructed from 31 fungal genomes.</title>
        <authorList>
            <person name="Floudas D."/>
            <person name="Binder M."/>
            <person name="Riley R."/>
            <person name="Barry K."/>
            <person name="Blanchette R.A."/>
            <person name="Henrissat B."/>
            <person name="Martinez A.T."/>
            <person name="Otillar R."/>
            <person name="Spatafora J.W."/>
            <person name="Yadav J.S."/>
            <person name="Aerts A."/>
            <person name="Benoit I."/>
            <person name="Boyd A."/>
            <person name="Carlson A."/>
            <person name="Copeland A."/>
            <person name="Coutinho P.M."/>
            <person name="de Vries R.P."/>
            <person name="Ferreira P."/>
            <person name="Findley K."/>
            <person name="Foster B."/>
            <person name="Gaskell J."/>
            <person name="Glotzer D."/>
            <person name="Gorecki P."/>
            <person name="Heitman J."/>
            <person name="Hesse C."/>
            <person name="Hori C."/>
            <person name="Igarashi K."/>
            <person name="Jurgens J.A."/>
            <person name="Kallen N."/>
            <person name="Kersten P."/>
            <person name="Kohler A."/>
            <person name="Kuees U."/>
            <person name="Kumar T.K.A."/>
            <person name="Kuo A."/>
            <person name="LaButti K."/>
            <person name="Larrondo L.F."/>
            <person name="Lindquist E."/>
            <person name="Ling A."/>
            <person name="Lombard V."/>
            <person name="Lucas S."/>
            <person name="Lundell T."/>
            <person name="Martin R."/>
            <person name="McLaughlin D.J."/>
            <person name="Morgenstern I."/>
            <person name="Morin E."/>
            <person name="Murat C."/>
            <person name="Nagy L.G."/>
            <person name="Nolan M."/>
            <person name="Ohm R.A."/>
            <person name="Patyshakuliyeva A."/>
            <person name="Rokas A."/>
            <person name="Ruiz-Duenas F.J."/>
            <person name="Sabat G."/>
            <person name="Salamov A."/>
            <person name="Samejima M."/>
            <person name="Schmutz J."/>
            <person name="Slot J.C."/>
            <person name="St John F."/>
            <person name="Stenlid J."/>
            <person name="Sun H."/>
            <person name="Sun S."/>
            <person name="Syed K."/>
            <person name="Tsang A."/>
            <person name="Wiebenga A."/>
            <person name="Young D."/>
            <person name="Pisabarro A."/>
            <person name="Eastwood D.C."/>
            <person name="Martin F."/>
            <person name="Cullen D."/>
            <person name="Grigoriev I.V."/>
            <person name="Hibbett D.S."/>
        </authorList>
    </citation>
    <scope>NUCLEOTIDE SEQUENCE [LARGE SCALE GENOMIC DNA]</scope>
    <source>
        <strain evidence="3">FP-101664</strain>
    </source>
</reference>
<protein>
    <recommendedName>
        <fullName evidence="4">Protein kinase domain-containing protein</fullName>
    </recommendedName>
</protein>
<dbReference type="EMBL" id="JH711798">
    <property type="protein sequence ID" value="EIW51865.1"/>
    <property type="molecule type" value="Genomic_DNA"/>
</dbReference>
<feature type="compositionally biased region" description="Acidic residues" evidence="1">
    <location>
        <begin position="665"/>
        <end position="687"/>
    </location>
</feature>
<dbReference type="RefSeq" id="XP_008045395.1">
    <property type="nucleotide sequence ID" value="XM_008047204.1"/>
</dbReference>
<feature type="region of interest" description="Disordered" evidence="1">
    <location>
        <begin position="393"/>
        <end position="420"/>
    </location>
</feature>
<accession>R7S832</accession>
<dbReference type="AlphaFoldDB" id="R7S832"/>
<dbReference type="Proteomes" id="UP000054317">
    <property type="component" value="Unassembled WGS sequence"/>
</dbReference>
<evidence type="ECO:0000313" key="3">
    <source>
        <dbReference type="Proteomes" id="UP000054317"/>
    </source>
</evidence>
<evidence type="ECO:0000256" key="1">
    <source>
        <dbReference type="SAM" id="MobiDB-lite"/>
    </source>
</evidence>
<dbReference type="GeneID" id="19417355"/>
<name>R7S832_TRAVS</name>
<sequence length="687" mass="76906">MKRRRRTRALSFVRRHTDIADELQTGVDIEQRIGVLAKSNDRLLQHVEDSARVGDVLIRETKGIRIGVLDLAQRLNASTTFDGRFRLFAQENLELVEPIRDAESLPAVTRQAGEHTLSYVETHKHAGRVVRFRAIAKASGELSDTQVVVHAYSHRDQGRFMEAVKSAKQVCHPYILAMLGYSRPGRPDEASYIVMEDYCLFEEYISSFHGTRKLRAILKMTVEMCMAVDHLETLELRQLFPKEFWISTTQHPFGFGELVFDRRHGGRVKWARGPLSLGKAIDRDAYVPATQAERARLLNALWPVMSEDAGTGAVVHCWFSEMGTSFRAVNPLISGRSMRRRSWEVNADPNHPRVALGEWLGSARNDDTWSALSERNASLRVEAVTSFERVPLVVSRPDSPSEAPAEPSQHNRDHAEGEDHLSTKLWEAKELDIPESDCGEMCIDVVMGADGTRWKRYQFSCVPVDTTLLFRQSVNIANRGDAISRTAPSALGITDAVGYKSIGIAQQFVYFTETIAKMDTHAAAQAPLPLWFFMLQFDADNSLRGAARDCNAPWAFWSSEKHPTAVPAGIRFDPTPRSEHVEGNCTVPWSTWTQELGCFSFVIQSKMCTAVLNFGADELLALRELQGNRHCANHTERMNGSSNDGDDIPAHVFSELASSQSPDGTESECEGEEYYSADEDEDVRCGA</sequence>
<feature type="region of interest" description="Disordered" evidence="1">
    <location>
        <begin position="657"/>
        <end position="687"/>
    </location>
</feature>
<proteinExistence type="predicted"/>
<keyword evidence="3" id="KW-1185">Reference proteome</keyword>
<gene>
    <name evidence="2" type="ORF">TRAVEDRAFT_54284</name>
</gene>
<dbReference type="KEGG" id="tvs:TRAVEDRAFT_54284"/>
<evidence type="ECO:0000313" key="2">
    <source>
        <dbReference type="EMBL" id="EIW51865.1"/>
    </source>
</evidence>
<feature type="compositionally biased region" description="Basic and acidic residues" evidence="1">
    <location>
        <begin position="409"/>
        <end position="420"/>
    </location>
</feature>
<organism evidence="2 3">
    <name type="scientific">Trametes versicolor (strain FP-101664)</name>
    <name type="common">White-rot fungus</name>
    <name type="synonym">Coriolus versicolor</name>
    <dbReference type="NCBI Taxonomy" id="717944"/>
    <lineage>
        <taxon>Eukaryota</taxon>
        <taxon>Fungi</taxon>
        <taxon>Dikarya</taxon>
        <taxon>Basidiomycota</taxon>
        <taxon>Agaricomycotina</taxon>
        <taxon>Agaricomycetes</taxon>
        <taxon>Polyporales</taxon>
        <taxon>Polyporaceae</taxon>
        <taxon>Trametes</taxon>
    </lineage>
</organism>
<evidence type="ECO:0008006" key="4">
    <source>
        <dbReference type="Google" id="ProtNLM"/>
    </source>
</evidence>